<evidence type="ECO:0000313" key="1">
    <source>
        <dbReference type="EMBL" id="XCG46699.1"/>
    </source>
</evidence>
<organism evidence="1">
    <name type="scientific">Mesorhizobium sp. WSM2240</name>
    <dbReference type="NCBI Taxonomy" id="3228851"/>
    <lineage>
        <taxon>Bacteria</taxon>
        <taxon>Pseudomonadati</taxon>
        <taxon>Pseudomonadota</taxon>
        <taxon>Alphaproteobacteria</taxon>
        <taxon>Hyphomicrobiales</taxon>
        <taxon>Phyllobacteriaceae</taxon>
        <taxon>Mesorhizobium</taxon>
    </lineage>
</organism>
<sequence>MLTFEAGKAVTLPVNFIMNGQPAIPDQGSAVLSVSGPDGTELYTENLVTGPTDLRVYVTVPAEHNQIATSFARRLVTITALRGGASFTVSEPYRLVPAIQYTVRPQDVRDFLGVNTNELPDGSIDLAQSLLDLEFATSRAMMSAALTSGEQAELRANEAILYHAALKVIPGLSNRVAMEESDGALSFRRNARKDFSDLQKVAQGRLSDALAVINPTAVDPGFPLMITTTDADPFTG</sequence>
<proteinExistence type="predicted"/>
<dbReference type="RefSeq" id="WP_353645763.1">
    <property type="nucleotide sequence ID" value="NZ_CP159253.1"/>
</dbReference>
<reference evidence="1" key="1">
    <citation type="submission" date="2024-06" db="EMBL/GenBank/DDBJ databases">
        <title>Mesorhizobium karijinii sp. nov., a symbiont of the iconic Swainsona formosa from arid Australia.</title>
        <authorList>
            <person name="Hill Y.J."/>
            <person name="Watkin E.L.J."/>
            <person name="O'Hara G.W."/>
            <person name="Terpolilli J."/>
            <person name="Tye M.L."/>
            <person name="Kohlmeier M.G."/>
        </authorList>
    </citation>
    <scope>NUCLEOTIDE SEQUENCE</scope>
    <source>
        <strain evidence="1">WSM2240</strain>
    </source>
</reference>
<dbReference type="AlphaFoldDB" id="A0AAU8CJD4"/>
<name>A0AAU8CJD4_9HYPH</name>
<dbReference type="EMBL" id="CP159253">
    <property type="protein sequence ID" value="XCG46699.1"/>
    <property type="molecule type" value="Genomic_DNA"/>
</dbReference>
<gene>
    <name evidence="1" type="ORF">ABVK50_15370</name>
</gene>
<accession>A0AAU8CJD4</accession>
<protein>
    <recommendedName>
        <fullName evidence="2">Phage tail protein</fullName>
    </recommendedName>
</protein>
<evidence type="ECO:0008006" key="2">
    <source>
        <dbReference type="Google" id="ProtNLM"/>
    </source>
</evidence>